<dbReference type="SUPFAM" id="SSF51735">
    <property type="entry name" value="NAD(P)-binding Rossmann-fold domains"/>
    <property type="match status" value="1"/>
</dbReference>
<dbReference type="RefSeq" id="WP_133288608.1">
    <property type="nucleotide sequence ID" value="NZ_SMSJ01000010.1"/>
</dbReference>
<organism evidence="2 3">
    <name type="scientific">Dankookia rubra</name>
    <dbReference type="NCBI Taxonomy" id="1442381"/>
    <lineage>
        <taxon>Bacteria</taxon>
        <taxon>Pseudomonadati</taxon>
        <taxon>Pseudomonadota</taxon>
        <taxon>Alphaproteobacteria</taxon>
        <taxon>Acetobacterales</taxon>
        <taxon>Roseomonadaceae</taxon>
        <taxon>Dankookia</taxon>
    </lineage>
</organism>
<dbReference type="Pfam" id="PF01370">
    <property type="entry name" value="Epimerase"/>
    <property type="match status" value="1"/>
</dbReference>
<evidence type="ECO:0000259" key="1">
    <source>
        <dbReference type="Pfam" id="PF01370"/>
    </source>
</evidence>
<dbReference type="Proteomes" id="UP000295096">
    <property type="component" value="Unassembled WGS sequence"/>
</dbReference>
<evidence type="ECO:0000313" key="2">
    <source>
        <dbReference type="EMBL" id="TDH62612.1"/>
    </source>
</evidence>
<dbReference type="AlphaFoldDB" id="A0A4R5QH21"/>
<dbReference type="Gene3D" id="3.40.50.720">
    <property type="entry name" value="NAD(P)-binding Rossmann-like Domain"/>
    <property type="match status" value="1"/>
</dbReference>
<dbReference type="EMBL" id="SMSJ01000010">
    <property type="protein sequence ID" value="TDH62612.1"/>
    <property type="molecule type" value="Genomic_DNA"/>
</dbReference>
<dbReference type="CDD" id="cd05271">
    <property type="entry name" value="NDUFA9_like_SDR_a"/>
    <property type="match status" value="1"/>
</dbReference>
<dbReference type="InterPro" id="IPR036291">
    <property type="entry name" value="NAD(P)-bd_dom_sf"/>
</dbReference>
<comment type="caution">
    <text evidence="2">The sequence shown here is derived from an EMBL/GenBank/DDBJ whole genome shotgun (WGS) entry which is preliminary data.</text>
</comment>
<protein>
    <submittedName>
        <fullName evidence="2">Complex I NDUFA9 subunit family protein</fullName>
    </submittedName>
</protein>
<keyword evidence="3" id="KW-1185">Reference proteome</keyword>
<sequence length="319" mass="33697">MRGTTVRKVATVFGGTGFIGRYVVQRLANMDYVVRIATSHPNAGHFLQTQGRVGQIVPLAASVTDPGAVARAVAGADLVVNLVGILHERKPGDFQRLQAEGADTVARLSAEAGVERLVQVSAIGADPASPSQYGKTKAAGEAAVRAAFPGAVILRPSIVFGPEDQFFNRFAGMARLLPFMPVVAGAARFQPVYVGDVADAVAAAATRDDAVGQTYELGGPRAISFRDLLRFILDVTGHRRPMVDMPDGLVRLQARLSEFLPNPPLTRDQLVMLQRDNVVAPGTKGLAELGIAAKSVEAVVPGYLSRFRPGGGRRPAVAN</sequence>
<feature type="domain" description="NAD-dependent epimerase/dehydratase" evidence="1">
    <location>
        <begin position="11"/>
        <end position="218"/>
    </location>
</feature>
<dbReference type="GO" id="GO:0044877">
    <property type="term" value="F:protein-containing complex binding"/>
    <property type="evidence" value="ECO:0007669"/>
    <property type="project" value="TreeGrafter"/>
</dbReference>
<dbReference type="PANTHER" id="PTHR12126:SF11">
    <property type="entry name" value="NADH DEHYDROGENASE [UBIQUINONE] 1 ALPHA SUBCOMPLEX SUBUNIT 9, MITOCHONDRIAL"/>
    <property type="match status" value="1"/>
</dbReference>
<dbReference type="InterPro" id="IPR001509">
    <property type="entry name" value="Epimerase_deHydtase"/>
</dbReference>
<dbReference type="OrthoDB" id="9776313at2"/>
<accession>A0A4R5QH21</accession>
<dbReference type="PANTHER" id="PTHR12126">
    <property type="entry name" value="NADH-UBIQUINONE OXIDOREDUCTASE 39 KDA SUBUNIT-RELATED"/>
    <property type="match status" value="1"/>
</dbReference>
<proteinExistence type="predicted"/>
<dbReference type="InterPro" id="IPR051207">
    <property type="entry name" value="ComplexI_NDUFA9_subunit"/>
</dbReference>
<reference evidence="2 3" key="1">
    <citation type="journal article" date="2016" name="J. Microbiol.">
        <title>Dankookia rubra gen. nov., sp. nov., an alphaproteobacterium isolated from sediment of a shallow stream.</title>
        <authorList>
            <person name="Kim W.H."/>
            <person name="Kim D.H."/>
            <person name="Kang K."/>
            <person name="Ahn T.Y."/>
        </authorList>
    </citation>
    <scope>NUCLEOTIDE SEQUENCE [LARGE SCALE GENOMIC DNA]</scope>
    <source>
        <strain evidence="2 3">JCM30602</strain>
    </source>
</reference>
<gene>
    <name evidence="2" type="ORF">E2C06_10775</name>
</gene>
<dbReference type="FunFam" id="3.40.50.720:FF:000702">
    <property type="entry name" value="NADH dehydrogenase (Ubiquinone)"/>
    <property type="match status" value="1"/>
</dbReference>
<name>A0A4R5QH21_9PROT</name>
<evidence type="ECO:0000313" key="3">
    <source>
        <dbReference type="Proteomes" id="UP000295096"/>
    </source>
</evidence>